<dbReference type="SUPFAM" id="SSF52821">
    <property type="entry name" value="Rhodanese/Cell cycle control phosphatase"/>
    <property type="match status" value="2"/>
</dbReference>
<keyword evidence="5" id="KW-1185">Reference proteome</keyword>
<dbReference type="EMBL" id="JAEKMH010000002">
    <property type="protein sequence ID" value="MBJ3784776.1"/>
    <property type="molecule type" value="Genomic_DNA"/>
</dbReference>
<feature type="signal peptide" evidence="2">
    <location>
        <begin position="1"/>
        <end position="24"/>
    </location>
</feature>
<keyword evidence="2" id="KW-0732">Signal</keyword>
<dbReference type="InterPro" id="IPR001763">
    <property type="entry name" value="Rhodanese-like_dom"/>
</dbReference>
<gene>
    <name evidence="4" type="ORF">JEQ47_08610</name>
</gene>
<dbReference type="PROSITE" id="PS50206">
    <property type="entry name" value="RHODANESE_3"/>
    <property type="match status" value="2"/>
</dbReference>
<evidence type="ECO:0000256" key="1">
    <source>
        <dbReference type="ARBA" id="ARBA00022737"/>
    </source>
</evidence>
<dbReference type="Pfam" id="PF00581">
    <property type="entry name" value="Rhodanese"/>
    <property type="match status" value="2"/>
</dbReference>
<feature type="chain" id="PRO_5036975304" evidence="2">
    <location>
        <begin position="25"/>
        <end position="301"/>
    </location>
</feature>
<dbReference type="GO" id="GO:0004792">
    <property type="term" value="F:thiosulfate-cyanide sulfurtransferase activity"/>
    <property type="evidence" value="ECO:0007669"/>
    <property type="project" value="InterPro"/>
</dbReference>
<dbReference type="PANTHER" id="PTHR43855">
    <property type="entry name" value="THIOSULFATE SULFURTRANSFERASE"/>
    <property type="match status" value="1"/>
</dbReference>
<dbReference type="CDD" id="cd00158">
    <property type="entry name" value="RHOD"/>
    <property type="match status" value="1"/>
</dbReference>
<evidence type="ECO:0000256" key="2">
    <source>
        <dbReference type="SAM" id="SignalP"/>
    </source>
</evidence>
<name>A0A934ITB1_9HYPH</name>
<reference evidence="4" key="1">
    <citation type="submission" date="2020-12" db="EMBL/GenBank/DDBJ databases">
        <title>Devosia sp. MSA67 isolated from Mo River.</title>
        <authorList>
            <person name="Ma F."/>
            <person name="Zi Z."/>
        </authorList>
    </citation>
    <scope>NUCLEOTIDE SEQUENCE</scope>
    <source>
        <strain evidence="4">MSA67</strain>
    </source>
</reference>
<accession>A0A934ITB1</accession>
<dbReference type="InterPro" id="IPR001307">
    <property type="entry name" value="Thiosulphate_STrfase_CS"/>
</dbReference>
<feature type="domain" description="Rhodanese" evidence="3">
    <location>
        <begin position="191"/>
        <end position="294"/>
    </location>
</feature>
<evidence type="ECO:0000259" key="3">
    <source>
        <dbReference type="PROSITE" id="PS50206"/>
    </source>
</evidence>
<comment type="caution">
    <text evidence="4">The sequence shown here is derived from an EMBL/GenBank/DDBJ whole genome shotgun (WGS) entry which is preliminary data.</text>
</comment>
<keyword evidence="1" id="KW-0677">Repeat</keyword>
<protein>
    <submittedName>
        <fullName evidence="4">Sulfurtransferase</fullName>
    </submittedName>
</protein>
<dbReference type="PANTHER" id="PTHR43855:SF1">
    <property type="entry name" value="THIOSULFATE SULFURTRANSFERASE"/>
    <property type="match status" value="1"/>
</dbReference>
<dbReference type="RefSeq" id="WP_198876007.1">
    <property type="nucleotide sequence ID" value="NZ_JAEKMH010000002.1"/>
</dbReference>
<dbReference type="CDD" id="cd01449">
    <property type="entry name" value="TST_Repeat_2"/>
    <property type="match status" value="1"/>
</dbReference>
<feature type="domain" description="Rhodanese" evidence="3">
    <location>
        <begin position="47"/>
        <end position="161"/>
    </location>
</feature>
<dbReference type="Gene3D" id="3.40.250.10">
    <property type="entry name" value="Rhodanese-like domain"/>
    <property type="match status" value="2"/>
</dbReference>
<evidence type="ECO:0000313" key="4">
    <source>
        <dbReference type="EMBL" id="MBJ3784776.1"/>
    </source>
</evidence>
<evidence type="ECO:0000313" key="5">
    <source>
        <dbReference type="Proteomes" id="UP000602124"/>
    </source>
</evidence>
<organism evidence="4 5">
    <name type="scientific">Devosia sediminis</name>
    <dbReference type="NCBI Taxonomy" id="2798801"/>
    <lineage>
        <taxon>Bacteria</taxon>
        <taxon>Pseudomonadati</taxon>
        <taxon>Pseudomonadota</taxon>
        <taxon>Alphaproteobacteria</taxon>
        <taxon>Hyphomicrobiales</taxon>
        <taxon>Devosiaceae</taxon>
        <taxon>Devosia</taxon>
    </lineage>
</organism>
<proteinExistence type="predicted"/>
<dbReference type="AlphaFoldDB" id="A0A934ITB1"/>
<dbReference type="PROSITE" id="PS00380">
    <property type="entry name" value="RHODANESE_1"/>
    <property type="match status" value="1"/>
</dbReference>
<dbReference type="Proteomes" id="UP000602124">
    <property type="component" value="Unassembled WGS sequence"/>
</dbReference>
<dbReference type="SMART" id="SM00450">
    <property type="entry name" value="RHOD"/>
    <property type="match status" value="2"/>
</dbReference>
<dbReference type="InterPro" id="IPR036873">
    <property type="entry name" value="Rhodanese-like_dom_sf"/>
</dbReference>
<sequence>MTLKTFAVLAALASGLALSTSAYALPAVLQQGQGLGAYIDLDQLKALGDDVVLVDIRTADRYAAGHIPGAINIPREFIETPDVGGVIGETKTYEELEPILASYGLSYDQTIFVYGEFEENPLSPDSGRFPGKIYVSLDQAGFPNVHILSGGVNIWDGELSTEASVLPPSDLKLTNTKPYIVQKDYVVEALTKDDTYVLDARGTTGFDKAHIPGSINVPIGLFSNANQLHDDIDGLIARLDELGIDKDDEIITTCGWGWAASDLLAVLKDLGYTNLKLYDGSWTEWVQDPDLPKAGTDFATS</sequence>
<dbReference type="InterPro" id="IPR051126">
    <property type="entry name" value="Thiosulfate_sulfurtransferase"/>
</dbReference>